<sequence>MMQFRGTSGVGPDRSRAAEGGTRSLRLHHLLVAASVLMPAVLFAVAALNNRMDVLREGQAGVARTVTVMDEHARKVFETGELVLGRVDDRIRGMGWEEIAAPETSAFLARLKAPLEQVVSVWVTDAEGVVRAGSHGWNPEASIANREFFQAQRERDAGLFVSAAFWGRATGASSFALSRRHVSADGRFDGIVHIALSPDYFTRYYEASAPRGAHVAALLRSDGAVLARVPEHSEAAARLPPDSRLLRQIAERPEGGSFLGVTGKDGVERAYAYRRVGNYPVFVAHGVDKSALLRRWHDNLRLFGAVSGVASFMLLLVSWLALRGVQTERATMLRLRAALANLRQETRQREAAEQRVRQAQKMEAVGQLTGGIAHDFNNLLTAVLGSLHLLRKRLPAGDERAARLLENALQGAQRGASLTQRLLAFSRGQALRPQAVDVVALVRGMSDLLRSSLGTGVRLETLFPPGIGAAHVDANQLELALLNLAVNARDAMAGQGQLTVFAREERVAASPAGGELRPGAYVVLGVTDTGMGMDEGTLARCVEPFFTTKGVGKGTGLGLSMVYGLAAQSNGRLVLRSRPGEGTTAELWLPRAEEAAARGAPAPVPEVAWPAQDTPGRRTVMVVDDDPLVLASTASMLEDVGYAVVEAASGRQALEILRAGAKLDLVLTDQVMPGMTGVQLGMELRRLWPGLPVLLGTGYAERAELSRSGLPLLGKPFAQAELVQAVEACLGAAAPGSGAAAGPPASAPAGGTVVPFRPVEGRSA</sequence>
<evidence type="ECO:0000256" key="4">
    <source>
        <dbReference type="PROSITE-ProRule" id="PRU00169"/>
    </source>
</evidence>
<dbReference type="Pfam" id="PF00512">
    <property type="entry name" value="HisKA"/>
    <property type="match status" value="1"/>
</dbReference>
<evidence type="ECO:0000313" key="10">
    <source>
        <dbReference type="EMBL" id="MFC0388063.1"/>
    </source>
</evidence>
<keyword evidence="7" id="KW-0812">Transmembrane</keyword>
<dbReference type="PRINTS" id="PR00344">
    <property type="entry name" value="BCTRLSENSOR"/>
</dbReference>
<evidence type="ECO:0000256" key="3">
    <source>
        <dbReference type="ARBA" id="ARBA00022553"/>
    </source>
</evidence>
<dbReference type="Pfam" id="PF02518">
    <property type="entry name" value="HATPase_c"/>
    <property type="match status" value="1"/>
</dbReference>
<dbReference type="CDD" id="cd12914">
    <property type="entry name" value="PDC1_DGC_like"/>
    <property type="match status" value="1"/>
</dbReference>
<keyword evidence="7" id="KW-1133">Transmembrane helix</keyword>
<evidence type="ECO:0000256" key="1">
    <source>
        <dbReference type="ARBA" id="ARBA00000085"/>
    </source>
</evidence>
<dbReference type="InterPro" id="IPR003594">
    <property type="entry name" value="HATPase_dom"/>
</dbReference>
<keyword evidence="3 4" id="KW-0597">Phosphoprotein</keyword>
<dbReference type="EC" id="2.7.13.3" evidence="2"/>
<dbReference type="Gene3D" id="3.30.565.10">
    <property type="entry name" value="Histidine kinase-like ATPase, C-terminal domain"/>
    <property type="match status" value="1"/>
</dbReference>
<dbReference type="SUPFAM" id="SSF47384">
    <property type="entry name" value="Homodimeric domain of signal transducing histidine kinase"/>
    <property type="match status" value="1"/>
</dbReference>
<dbReference type="SMART" id="SM00388">
    <property type="entry name" value="HisKA"/>
    <property type="match status" value="1"/>
</dbReference>
<dbReference type="PROSITE" id="PS50109">
    <property type="entry name" value="HIS_KIN"/>
    <property type="match status" value="1"/>
</dbReference>
<organism evidence="10 11">
    <name type="scientific">Muricoccus vinaceus</name>
    <dbReference type="NCBI Taxonomy" id="424704"/>
    <lineage>
        <taxon>Bacteria</taxon>
        <taxon>Pseudomonadati</taxon>
        <taxon>Pseudomonadota</taxon>
        <taxon>Alphaproteobacteria</taxon>
        <taxon>Acetobacterales</taxon>
        <taxon>Roseomonadaceae</taxon>
        <taxon>Muricoccus</taxon>
    </lineage>
</organism>
<dbReference type="Gene3D" id="1.10.287.130">
    <property type="match status" value="1"/>
</dbReference>
<feature type="domain" description="Histidine kinase" evidence="8">
    <location>
        <begin position="371"/>
        <end position="593"/>
    </location>
</feature>
<protein>
    <recommendedName>
        <fullName evidence="2">histidine kinase</fullName>
        <ecNumber evidence="2">2.7.13.3</ecNumber>
    </recommendedName>
</protein>
<feature type="domain" description="Response regulatory" evidence="9">
    <location>
        <begin position="619"/>
        <end position="730"/>
    </location>
</feature>
<dbReference type="EMBL" id="JBHLVZ010000074">
    <property type="protein sequence ID" value="MFC0388063.1"/>
    <property type="molecule type" value="Genomic_DNA"/>
</dbReference>
<dbReference type="InterPro" id="IPR036097">
    <property type="entry name" value="HisK_dim/P_sf"/>
</dbReference>
<feature type="coiled-coil region" evidence="5">
    <location>
        <begin position="325"/>
        <end position="362"/>
    </location>
</feature>
<dbReference type="SMART" id="SM00448">
    <property type="entry name" value="REC"/>
    <property type="match status" value="1"/>
</dbReference>
<dbReference type="InterPro" id="IPR011006">
    <property type="entry name" value="CheY-like_superfamily"/>
</dbReference>
<keyword evidence="7" id="KW-0472">Membrane</keyword>
<keyword evidence="5" id="KW-0175">Coiled coil</keyword>
<dbReference type="Pfam" id="PF00072">
    <property type="entry name" value="Response_reg"/>
    <property type="match status" value="1"/>
</dbReference>
<dbReference type="Gene3D" id="3.30.450.20">
    <property type="entry name" value="PAS domain"/>
    <property type="match status" value="2"/>
</dbReference>
<feature type="region of interest" description="Disordered" evidence="6">
    <location>
        <begin position="737"/>
        <end position="764"/>
    </location>
</feature>
<dbReference type="Gene3D" id="3.40.50.2300">
    <property type="match status" value="1"/>
</dbReference>
<feature type="transmembrane region" description="Helical" evidence="7">
    <location>
        <begin position="302"/>
        <end position="322"/>
    </location>
</feature>
<dbReference type="PANTHER" id="PTHR43065">
    <property type="entry name" value="SENSOR HISTIDINE KINASE"/>
    <property type="match status" value="1"/>
</dbReference>
<evidence type="ECO:0000313" key="11">
    <source>
        <dbReference type="Proteomes" id="UP001589789"/>
    </source>
</evidence>
<accession>A0ABV6IZP8</accession>
<dbReference type="PANTHER" id="PTHR43065:SF49">
    <property type="entry name" value="HISTIDINE KINASE"/>
    <property type="match status" value="1"/>
</dbReference>
<proteinExistence type="predicted"/>
<dbReference type="InterPro" id="IPR004358">
    <property type="entry name" value="Sig_transdc_His_kin-like_C"/>
</dbReference>
<dbReference type="InterPro" id="IPR036890">
    <property type="entry name" value="HATPase_C_sf"/>
</dbReference>
<dbReference type="CDD" id="cd12915">
    <property type="entry name" value="PDC2_DGC_like"/>
    <property type="match status" value="1"/>
</dbReference>
<dbReference type="SUPFAM" id="SSF55874">
    <property type="entry name" value="ATPase domain of HSP90 chaperone/DNA topoisomerase II/histidine kinase"/>
    <property type="match status" value="1"/>
</dbReference>
<evidence type="ECO:0000259" key="8">
    <source>
        <dbReference type="PROSITE" id="PS50109"/>
    </source>
</evidence>
<dbReference type="InterPro" id="IPR003661">
    <property type="entry name" value="HisK_dim/P_dom"/>
</dbReference>
<gene>
    <name evidence="10" type="ORF">ACFFIC_21315</name>
</gene>
<evidence type="ECO:0000256" key="6">
    <source>
        <dbReference type="SAM" id="MobiDB-lite"/>
    </source>
</evidence>
<comment type="catalytic activity">
    <reaction evidence="1">
        <text>ATP + protein L-histidine = ADP + protein N-phospho-L-histidine.</text>
        <dbReference type="EC" id="2.7.13.3"/>
    </reaction>
</comment>
<dbReference type="RefSeq" id="WP_377054114.1">
    <property type="nucleotide sequence ID" value="NZ_JBHLVZ010000074.1"/>
</dbReference>
<evidence type="ECO:0000259" key="9">
    <source>
        <dbReference type="PROSITE" id="PS50110"/>
    </source>
</evidence>
<dbReference type="PROSITE" id="PS50110">
    <property type="entry name" value="RESPONSE_REGULATORY"/>
    <property type="match status" value="1"/>
</dbReference>
<dbReference type="CDD" id="cd00082">
    <property type="entry name" value="HisKA"/>
    <property type="match status" value="1"/>
</dbReference>
<name>A0ABV6IZP8_9PROT</name>
<dbReference type="SUPFAM" id="SSF52172">
    <property type="entry name" value="CheY-like"/>
    <property type="match status" value="1"/>
</dbReference>
<dbReference type="InterPro" id="IPR001789">
    <property type="entry name" value="Sig_transdc_resp-reg_receiver"/>
</dbReference>
<reference evidence="10 11" key="1">
    <citation type="submission" date="2024-09" db="EMBL/GenBank/DDBJ databases">
        <authorList>
            <person name="Sun Q."/>
            <person name="Mori K."/>
        </authorList>
    </citation>
    <scope>NUCLEOTIDE SEQUENCE [LARGE SCALE GENOMIC DNA]</scope>
    <source>
        <strain evidence="10 11">CCM 7468</strain>
    </source>
</reference>
<dbReference type="InterPro" id="IPR054327">
    <property type="entry name" value="His-kinase-like_sensor"/>
</dbReference>
<feature type="modified residue" description="4-aspartylphosphate" evidence="4">
    <location>
        <position position="669"/>
    </location>
</feature>
<comment type="caution">
    <text evidence="10">The sequence shown here is derived from an EMBL/GenBank/DDBJ whole genome shotgun (WGS) entry which is preliminary data.</text>
</comment>
<evidence type="ECO:0000256" key="2">
    <source>
        <dbReference type="ARBA" id="ARBA00012438"/>
    </source>
</evidence>
<dbReference type="SMART" id="SM00387">
    <property type="entry name" value="HATPase_c"/>
    <property type="match status" value="1"/>
</dbReference>
<keyword evidence="11" id="KW-1185">Reference proteome</keyword>
<dbReference type="Pfam" id="PF22588">
    <property type="entry name" value="dCache_1_like"/>
    <property type="match status" value="1"/>
</dbReference>
<evidence type="ECO:0000256" key="5">
    <source>
        <dbReference type="SAM" id="Coils"/>
    </source>
</evidence>
<dbReference type="Proteomes" id="UP001589789">
    <property type="component" value="Unassembled WGS sequence"/>
</dbReference>
<feature type="compositionally biased region" description="Low complexity" evidence="6">
    <location>
        <begin position="737"/>
        <end position="751"/>
    </location>
</feature>
<evidence type="ECO:0000256" key="7">
    <source>
        <dbReference type="SAM" id="Phobius"/>
    </source>
</evidence>
<dbReference type="InterPro" id="IPR005467">
    <property type="entry name" value="His_kinase_dom"/>
</dbReference>
<feature type="transmembrane region" description="Helical" evidence="7">
    <location>
        <begin position="27"/>
        <end position="48"/>
    </location>
</feature>